<evidence type="ECO:0000313" key="2">
    <source>
        <dbReference type="EMBL" id="GEO02820.1"/>
    </source>
</evidence>
<name>A0A512AT14_9BACT</name>
<keyword evidence="1" id="KW-1133">Transmembrane helix</keyword>
<feature type="transmembrane region" description="Helical" evidence="1">
    <location>
        <begin position="57"/>
        <end position="76"/>
    </location>
</feature>
<dbReference type="Proteomes" id="UP000321532">
    <property type="component" value="Unassembled WGS sequence"/>
</dbReference>
<dbReference type="AlphaFoldDB" id="A0A512AT14"/>
<reference evidence="2 3" key="1">
    <citation type="submission" date="2019-07" db="EMBL/GenBank/DDBJ databases">
        <title>Whole genome shotgun sequence of Adhaeribacter aerolatus NBRC 106133.</title>
        <authorList>
            <person name="Hosoyama A."/>
            <person name="Uohara A."/>
            <person name="Ohji S."/>
            <person name="Ichikawa N."/>
        </authorList>
    </citation>
    <scope>NUCLEOTIDE SEQUENCE [LARGE SCALE GENOMIC DNA]</scope>
    <source>
        <strain evidence="2 3">NBRC 106133</strain>
    </source>
</reference>
<evidence type="ECO:0000256" key="1">
    <source>
        <dbReference type="SAM" id="Phobius"/>
    </source>
</evidence>
<evidence type="ECO:0000313" key="3">
    <source>
        <dbReference type="Proteomes" id="UP000321532"/>
    </source>
</evidence>
<keyword evidence="1" id="KW-0472">Membrane</keyword>
<keyword evidence="3" id="KW-1185">Reference proteome</keyword>
<comment type="caution">
    <text evidence="2">The sequence shown here is derived from an EMBL/GenBank/DDBJ whole genome shotgun (WGS) entry which is preliminary data.</text>
</comment>
<dbReference type="OrthoDB" id="853992at2"/>
<accession>A0A512AT14</accession>
<dbReference type="EMBL" id="BJYS01000002">
    <property type="protein sequence ID" value="GEO02820.1"/>
    <property type="molecule type" value="Genomic_DNA"/>
</dbReference>
<sequence>MDQANNTSLVQPQDLSRAFENVMHVFKDGNYEKLPDLLQDTGHLLMKASKKLTPRQMVLAVAAVAVVTIFVVARAADDNDEHHQAA</sequence>
<protein>
    <submittedName>
        <fullName evidence="2">Uncharacterized protein</fullName>
    </submittedName>
</protein>
<proteinExistence type="predicted"/>
<organism evidence="2 3">
    <name type="scientific">Adhaeribacter aerolatus</name>
    <dbReference type="NCBI Taxonomy" id="670289"/>
    <lineage>
        <taxon>Bacteria</taxon>
        <taxon>Pseudomonadati</taxon>
        <taxon>Bacteroidota</taxon>
        <taxon>Cytophagia</taxon>
        <taxon>Cytophagales</taxon>
        <taxon>Hymenobacteraceae</taxon>
        <taxon>Adhaeribacter</taxon>
    </lineage>
</organism>
<dbReference type="RefSeq" id="WP_146894861.1">
    <property type="nucleotide sequence ID" value="NZ_BJYS01000002.1"/>
</dbReference>
<gene>
    <name evidence="2" type="ORF">AAE02nite_04840</name>
</gene>
<keyword evidence="1" id="KW-0812">Transmembrane</keyword>